<dbReference type="SMART" id="SM00443">
    <property type="entry name" value="G_patch"/>
    <property type="match status" value="1"/>
</dbReference>
<feature type="region of interest" description="Disordered" evidence="4">
    <location>
        <begin position="185"/>
        <end position="210"/>
    </location>
</feature>
<feature type="compositionally biased region" description="Acidic residues" evidence="4">
    <location>
        <begin position="1"/>
        <end position="10"/>
    </location>
</feature>
<dbReference type="SMART" id="SM01173">
    <property type="entry name" value="DUF4187"/>
    <property type="match status" value="1"/>
</dbReference>
<evidence type="ECO:0000259" key="5">
    <source>
        <dbReference type="PROSITE" id="PS50174"/>
    </source>
</evidence>
<sequence>MESDEPDYMSDDFLANHPTEDVRPGLLMSRAKKREHEAMKRSHENQEQQKLLNKKLFQQKTRAEGLNKPIDSTNKGYALLQKMGYKPGTGIGKNETGRTEPIGISIKNDRKGLGRENAIKEVNALKVALGTKRMRTESISVDDYRARVAAEAAERQANGDLRSSQRVCYELDSKEGTTEPLEAWFWPPREEETKEDDEREEDISESDSDEDIKELTVLEKLKLVTVYLRSAHLYCVWCGVQYDNSEDLDQSCPGSTREDH</sequence>
<dbReference type="Pfam" id="PF13821">
    <property type="entry name" value="DUF4187"/>
    <property type="match status" value="1"/>
</dbReference>
<dbReference type="InterPro" id="IPR025239">
    <property type="entry name" value="DUF4187"/>
</dbReference>
<comment type="similarity">
    <text evidence="1">Belongs to the GPATCH11 family.</text>
</comment>
<dbReference type="PANTHER" id="PTHR21032">
    <property type="entry name" value="G PATCH DOMAIN-CONTAINING PROTEIN 11"/>
    <property type="match status" value="1"/>
</dbReference>
<dbReference type="PANTHER" id="PTHR21032:SF0">
    <property type="entry name" value="G PATCH DOMAIN-CONTAINING PROTEIN 11"/>
    <property type="match status" value="1"/>
</dbReference>
<evidence type="ECO:0000313" key="6">
    <source>
        <dbReference type="EMBL" id="CAH0381309.1"/>
    </source>
</evidence>
<dbReference type="PROSITE" id="PS50174">
    <property type="entry name" value="G_PATCH"/>
    <property type="match status" value="1"/>
</dbReference>
<dbReference type="InterPro" id="IPR039249">
    <property type="entry name" value="GPATCH11"/>
</dbReference>
<dbReference type="GO" id="GO:0003676">
    <property type="term" value="F:nucleic acid binding"/>
    <property type="evidence" value="ECO:0007669"/>
    <property type="project" value="InterPro"/>
</dbReference>
<evidence type="ECO:0000256" key="4">
    <source>
        <dbReference type="SAM" id="MobiDB-lite"/>
    </source>
</evidence>
<gene>
    <name evidence="6" type="ORF">BEMITA_LOCUS973</name>
</gene>
<evidence type="ECO:0000256" key="1">
    <source>
        <dbReference type="ARBA" id="ARBA00007140"/>
    </source>
</evidence>
<name>A0A9N9ZXJ6_BEMTA</name>
<dbReference type="InterPro" id="IPR000467">
    <property type="entry name" value="G_patch_dom"/>
</dbReference>
<keyword evidence="7" id="KW-1185">Reference proteome</keyword>
<dbReference type="Pfam" id="PF01585">
    <property type="entry name" value="G-patch"/>
    <property type="match status" value="1"/>
</dbReference>
<evidence type="ECO:0000313" key="7">
    <source>
        <dbReference type="Proteomes" id="UP001152759"/>
    </source>
</evidence>
<dbReference type="AlphaFoldDB" id="A0A9N9ZXJ6"/>
<reference evidence="6" key="1">
    <citation type="submission" date="2021-12" db="EMBL/GenBank/DDBJ databases">
        <authorList>
            <person name="King R."/>
        </authorList>
    </citation>
    <scope>NUCLEOTIDE SEQUENCE</scope>
</reference>
<organism evidence="6 7">
    <name type="scientific">Bemisia tabaci</name>
    <name type="common">Sweetpotato whitefly</name>
    <name type="synonym">Aleurodes tabaci</name>
    <dbReference type="NCBI Taxonomy" id="7038"/>
    <lineage>
        <taxon>Eukaryota</taxon>
        <taxon>Metazoa</taxon>
        <taxon>Ecdysozoa</taxon>
        <taxon>Arthropoda</taxon>
        <taxon>Hexapoda</taxon>
        <taxon>Insecta</taxon>
        <taxon>Pterygota</taxon>
        <taxon>Neoptera</taxon>
        <taxon>Paraneoptera</taxon>
        <taxon>Hemiptera</taxon>
        <taxon>Sternorrhyncha</taxon>
        <taxon>Aleyrodoidea</taxon>
        <taxon>Aleyrodidae</taxon>
        <taxon>Aleyrodinae</taxon>
        <taxon>Bemisia</taxon>
    </lineage>
</organism>
<dbReference type="Proteomes" id="UP001152759">
    <property type="component" value="Chromosome 1"/>
</dbReference>
<proteinExistence type="inferred from homology"/>
<feature type="compositionally biased region" description="Acidic residues" evidence="4">
    <location>
        <begin position="193"/>
        <end position="210"/>
    </location>
</feature>
<dbReference type="EMBL" id="OU963862">
    <property type="protein sequence ID" value="CAH0381309.1"/>
    <property type="molecule type" value="Genomic_DNA"/>
</dbReference>
<dbReference type="GO" id="GO:0000776">
    <property type="term" value="C:kinetochore"/>
    <property type="evidence" value="ECO:0007669"/>
    <property type="project" value="TreeGrafter"/>
</dbReference>
<evidence type="ECO:0000256" key="2">
    <source>
        <dbReference type="ARBA" id="ARBA00021978"/>
    </source>
</evidence>
<feature type="domain" description="G-patch" evidence="5">
    <location>
        <begin position="72"/>
        <end position="118"/>
    </location>
</feature>
<feature type="region of interest" description="Disordered" evidence="4">
    <location>
        <begin position="1"/>
        <end position="25"/>
    </location>
</feature>
<protein>
    <recommendedName>
        <fullName evidence="2">G patch domain-containing protein 11</fullName>
    </recommendedName>
    <alternativeName>
        <fullName evidence="3">Coiled-coil domain-containing protein 75</fullName>
    </alternativeName>
</protein>
<evidence type="ECO:0000256" key="3">
    <source>
        <dbReference type="ARBA" id="ARBA00030688"/>
    </source>
</evidence>
<accession>A0A9N9ZXJ6</accession>